<dbReference type="Proteomes" id="UP000199568">
    <property type="component" value="Unassembled WGS sequence"/>
</dbReference>
<dbReference type="EMBL" id="FOHU01000001">
    <property type="protein sequence ID" value="SES63254.1"/>
    <property type="molecule type" value="Genomic_DNA"/>
</dbReference>
<organism evidence="9 10">
    <name type="scientific">Natronincola peptidivorans</name>
    <dbReference type="NCBI Taxonomy" id="426128"/>
    <lineage>
        <taxon>Bacteria</taxon>
        <taxon>Bacillati</taxon>
        <taxon>Bacillota</taxon>
        <taxon>Clostridia</taxon>
        <taxon>Peptostreptococcales</taxon>
        <taxon>Natronincolaceae</taxon>
        <taxon>Natronincola</taxon>
    </lineage>
</organism>
<accession>A0A1H9Y4H7</accession>
<dbReference type="PANTHER" id="PTHR21716">
    <property type="entry name" value="TRANSMEMBRANE PROTEIN"/>
    <property type="match status" value="1"/>
</dbReference>
<protein>
    <submittedName>
        <fullName evidence="9">Predicted PurR-regulated permease PerM</fullName>
    </submittedName>
</protein>
<feature type="transmembrane region" description="Helical" evidence="8">
    <location>
        <begin position="39"/>
        <end position="57"/>
    </location>
</feature>
<evidence type="ECO:0000256" key="4">
    <source>
        <dbReference type="ARBA" id="ARBA00022475"/>
    </source>
</evidence>
<dbReference type="GO" id="GO:0005886">
    <property type="term" value="C:plasma membrane"/>
    <property type="evidence" value="ECO:0007669"/>
    <property type="project" value="UniProtKB-SubCell"/>
</dbReference>
<sequence>MDTKLLKIGQGILLIFLIIYVGSLIDWIFYPFIVIFQTLFFPIILAGFLFYLLRPLVKIINKKLSRSLSILLVYLILICIGIGLVLIIGPILQRQFYGLINNMPFIIAEIQRNFVNIQESSAFQADQLGGMLNVEELIFQLGNLLNQLGRSLATNLANFIGVLANAVIVLVIVPFILFYLLRDGEKLGKSILKVFNEKRRDDIQQVLMDIDRTLSSYIQGQGIVCLCVGALCYVTFLIIGLDYALLLAVIAGVTNIIPYFGPWIGTIPAVIVGLFQSPALAILIIVLVLIIQQVESSFIAPQVIGKKLKMHPVTVMFLILAAGRLIGLIGMILVVPVYGVCRVIFTHSLKIWRLKLKKK</sequence>
<feature type="transmembrane region" description="Helical" evidence="8">
    <location>
        <begin position="69"/>
        <end position="92"/>
    </location>
</feature>
<gene>
    <name evidence="9" type="ORF">SAMN05660297_00005</name>
</gene>
<evidence type="ECO:0000256" key="1">
    <source>
        <dbReference type="ARBA" id="ARBA00004651"/>
    </source>
</evidence>
<keyword evidence="6 8" id="KW-1133">Transmembrane helix</keyword>
<evidence type="ECO:0000256" key="3">
    <source>
        <dbReference type="ARBA" id="ARBA00022448"/>
    </source>
</evidence>
<evidence type="ECO:0000256" key="5">
    <source>
        <dbReference type="ARBA" id="ARBA00022692"/>
    </source>
</evidence>
<reference evidence="9 10" key="1">
    <citation type="submission" date="2016-10" db="EMBL/GenBank/DDBJ databases">
        <authorList>
            <person name="de Groot N.N."/>
        </authorList>
    </citation>
    <scope>NUCLEOTIDE SEQUENCE [LARGE SCALE GENOMIC DNA]</scope>
    <source>
        <strain evidence="9 10">DSM 18979</strain>
    </source>
</reference>
<feature type="transmembrane region" description="Helical" evidence="8">
    <location>
        <begin position="263"/>
        <end position="291"/>
    </location>
</feature>
<dbReference type="OrthoDB" id="9793390at2"/>
<evidence type="ECO:0000313" key="10">
    <source>
        <dbReference type="Proteomes" id="UP000199568"/>
    </source>
</evidence>
<dbReference type="STRING" id="426128.SAMN05660297_00005"/>
<keyword evidence="10" id="KW-1185">Reference proteome</keyword>
<keyword evidence="7 8" id="KW-0472">Membrane</keyword>
<comment type="subcellular location">
    <subcellularLocation>
        <location evidence="1">Cell membrane</location>
        <topology evidence="1">Multi-pass membrane protein</topology>
    </subcellularLocation>
</comment>
<dbReference type="InterPro" id="IPR002549">
    <property type="entry name" value="AI-2E-like"/>
</dbReference>
<dbReference type="PANTHER" id="PTHR21716:SF53">
    <property type="entry name" value="PERMEASE PERM-RELATED"/>
    <property type="match status" value="1"/>
</dbReference>
<feature type="transmembrane region" description="Helical" evidence="8">
    <location>
        <begin position="12"/>
        <end position="33"/>
    </location>
</feature>
<keyword evidence="5 8" id="KW-0812">Transmembrane</keyword>
<dbReference type="Pfam" id="PF01594">
    <property type="entry name" value="AI-2E_transport"/>
    <property type="match status" value="1"/>
</dbReference>
<dbReference type="RefSeq" id="WP_090437646.1">
    <property type="nucleotide sequence ID" value="NZ_FOHU01000001.1"/>
</dbReference>
<feature type="transmembrane region" description="Helical" evidence="8">
    <location>
        <begin position="222"/>
        <end position="251"/>
    </location>
</feature>
<name>A0A1H9Y4H7_9FIRM</name>
<proteinExistence type="inferred from homology"/>
<feature type="transmembrane region" description="Helical" evidence="8">
    <location>
        <begin position="312"/>
        <end position="338"/>
    </location>
</feature>
<evidence type="ECO:0000256" key="8">
    <source>
        <dbReference type="SAM" id="Phobius"/>
    </source>
</evidence>
<keyword evidence="4" id="KW-1003">Cell membrane</keyword>
<dbReference type="GO" id="GO:0055085">
    <property type="term" value="P:transmembrane transport"/>
    <property type="evidence" value="ECO:0007669"/>
    <property type="project" value="TreeGrafter"/>
</dbReference>
<evidence type="ECO:0000313" key="9">
    <source>
        <dbReference type="EMBL" id="SES63254.1"/>
    </source>
</evidence>
<keyword evidence="3" id="KW-0813">Transport</keyword>
<comment type="similarity">
    <text evidence="2">Belongs to the autoinducer-2 exporter (AI-2E) (TC 2.A.86) family.</text>
</comment>
<evidence type="ECO:0000256" key="6">
    <source>
        <dbReference type="ARBA" id="ARBA00022989"/>
    </source>
</evidence>
<evidence type="ECO:0000256" key="7">
    <source>
        <dbReference type="ARBA" id="ARBA00023136"/>
    </source>
</evidence>
<evidence type="ECO:0000256" key="2">
    <source>
        <dbReference type="ARBA" id="ARBA00009773"/>
    </source>
</evidence>
<feature type="transmembrane region" description="Helical" evidence="8">
    <location>
        <begin position="156"/>
        <end position="181"/>
    </location>
</feature>
<dbReference type="AlphaFoldDB" id="A0A1H9Y4H7"/>